<protein>
    <submittedName>
        <fullName evidence="1">Uncharacterized protein</fullName>
    </submittedName>
</protein>
<comment type="caution">
    <text evidence="1">The sequence shown here is derived from an EMBL/GenBank/DDBJ whole genome shotgun (WGS) entry which is preliminary data.</text>
</comment>
<gene>
    <name evidence="1" type="ORF">SDC9_166004</name>
</gene>
<dbReference type="AlphaFoldDB" id="A0A645G3N7"/>
<evidence type="ECO:0000313" key="1">
    <source>
        <dbReference type="EMBL" id="MPN18643.1"/>
    </source>
</evidence>
<name>A0A645G3N7_9ZZZZ</name>
<reference evidence="1" key="1">
    <citation type="submission" date="2019-08" db="EMBL/GenBank/DDBJ databases">
        <authorList>
            <person name="Kucharzyk K."/>
            <person name="Murdoch R.W."/>
            <person name="Higgins S."/>
            <person name="Loffler F."/>
        </authorList>
    </citation>
    <scope>NUCLEOTIDE SEQUENCE</scope>
</reference>
<organism evidence="1">
    <name type="scientific">bioreactor metagenome</name>
    <dbReference type="NCBI Taxonomy" id="1076179"/>
    <lineage>
        <taxon>unclassified sequences</taxon>
        <taxon>metagenomes</taxon>
        <taxon>ecological metagenomes</taxon>
    </lineage>
</organism>
<sequence>MRHPLRPQPGDDLAGLAAQRVVYTDYPGQLRTDCEVEQRIVRALLIDDLFISFGDLYPLVLKHEMGAADDDPLAAQTGYDAVRDGIFHLGVFFRVVQIVLFRAADHRLRYRVREMLLKAGRQFQHIFSAVSVEGDDLGHPRLGDGQRAGLVEHRGVRVG</sequence>
<accession>A0A645G3N7</accession>
<proteinExistence type="predicted"/>
<dbReference type="EMBL" id="VSSQ01066018">
    <property type="protein sequence ID" value="MPN18643.1"/>
    <property type="molecule type" value="Genomic_DNA"/>
</dbReference>